<dbReference type="SUPFAM" id="SSF54913">
    <property type="entry name" value="GlnB-like"/>
    <property type="match status" value="1"/>
</dbReference>
<dbReference type="Gene3D" id="3.30.70.120">
    <property type="match status" value="1"/>
</dbReference>
<reference evidence="3" key="1">
    <citation type="journal article" date="2015" name="MBio">
        <title>Genome-Resolved Metagenomic Analysis Reveals Roles for Candidate Phyla and Other Microbial Community Members in Biogeochemical Transformations in Oil Reservoirs.</title>
        <authorList>
            <person name="Hu P."/>
            <person name="Tom L."/>
            <person name="Singh A."/>
            <person name="Thomas B.C."/>
            <person name="Baker B.J."/>
            <person name="Piceno Y.M."/>
            <person name="Andersen G.L."/>
            <person name="Banfield J.F."/>
        </authorList>
    </citation>
    <scope>NUCLEOTIDE SEQUENCE [LARGE SCALE GENOMIC DNA]</scope>
</reference>
<evidence type="ECO:0000256" key="1">
    <source>
        <dbReference type="ARBA" id="ARBA00010554"/>
    </source>
</evidence>
<dbReference type="InterPro" id="IPR015867">
    <property type="entry name" value="N-reg_PII/ATP_PRibTrfase_C"/>
</dbReference>
<evidence type="ECO:0000313" key="3">
    <source>
        <dbReference type="Proteomes" id="UP000053326"/>
    </source>
</evidence>
<dbReference type="GO" id="GO:0016757">
    <property type="term" value="F:glycosyltransferase activity"/>
    <property type="evidence" value="ECO:0007669"/>
    <property type="project" value="UniProtKB-KW"/>
</dbReference>
<organism evidence="2 3">
    <name type="scientific">Thermacetogenium phaeum</name>
    <dbReference type="NCBI Taxonomy" id="85874"/>
    <lineage>
        <taxon>Bacteria</taxon>
        <taxon>Bacillati</taxon>
        <taxon>Bacillota</taxon>
        <taxon>Clostridia</taxon>
        <taxon>Thermoanaerobacterales</taxon>
        <taxon>Thermoanaerobacteraceae</taxon>
        <taxon>Thermacetogenium</taxon>
    </lineage>
</organism>
<comment type="similarity">
    <text evidence="1">Belongs to the UPF0166 family.</text>
</comment>
<dbReference type="Proteomes" id="UP000053326">
    <property type="component" value="Unassembled WGS sequence"/>
</dbReference>
<comment type="caution">
    <text evidence="2">The sequence shown here is derived from an EMBL/GenBank/DDBJ whole genome shotgun (WGS) entry which is preliminary data.</text>
</comment>
<evidence type="ECO:0000313" key="2">
    <source>
        <dbReference type="EMBL" id="KUK36245.1"/>
    </source>
</evidence>
<dbReference type="InterPro" id="IPR011322">
    <property type="entry name" value="N-reg_PII-like_a/b"/>
</dbReference>
<dbReference type="InterPro" id="IPR003793">
    <property type="entry name" value="UPF0166"/>
</dbReference>
<protein>
    <submittedName>
        <fullName evidence="2">Putative nitrgene regulatory protein PII/ATP phosphoribosyltransferase</fullName>
    </submittedName>
</protein>
<dbReference type="AlphaFoldDB" id="A0A101FFT7"/>
<dbReference type="PANTHER" id="PTHR35983">
    <property type="entry name" value="UPF0166 PROTEIN TM_0021"/>
    <property type="match status" value="1"/>
</dbReference>
<accession>A0A101FFT7</accession>
<dbReference type="EMBL" id="LGFO01000133">
    <property type="protein sequence ID" value="KUK36245.1"/>
    <property type="molecule type" value="Genomic_DNA"/>
</dbReference>
<keyword evidence="2" id="KW-0328">Glycosyltransferase</keyword>
<gene>
    <name evidence="2" type="ORF">XD66_1050</name>
</gene>
<name>A0A101FFT7_9THEO</name>
<dbReference type="PANTHER" id="PTHR35983:SF1">
    <property type="entry name" value="UPF0166 PROTEIN TM_0021"/>
    <property type="match status" value="1"/>
</dbReference>
<dbReference type="Pfam" id="PF02641">
    <property type="entry name" value="DUF190"/>
    <property type="match status" value="1"/>
</dbReference>
<sequence length="106" mass="11895">MPEQKPALLLRIYTGEKEQWGHQALYHALVLKFRELGLAGATVYRGVEGYGPENRLRTSRVLDLSVDLPVVIEVVDCEEKIRGALPVIRKMVKKGLITISVVEVVK</sequence>
<keyword evidence="2" id="KW-0808">Transferase</keyword>
<proteinExistence type="inferred from homology"/>